<dbReference type="GO" id="GO:0016314">
    <property type="term" value="F:phosphatidylinositol-3,4,5-trisphosphate 3-phosphatase activity"/>
    <property type="evidence" value="ECO:0007669"/>
    <property type="project" value="TreeGrafter"/>
</dbReference>
<organism evidence="2 3">
    <name type="scientific">Blastocystis sp. subtype 1 (strain ATCC 50177 / NandII)</name>
    <dbReference type="NCBI Taxonomy" id="478820"/>
    <lineage>
        <taxon>Eukaryota</taxon>
        <taxon>Sar</taxon>
        <taxon>Stramenopiles</taxon>
        <taxon>Bigyra</taxon>
        <taxon>Opalozoa</taxon>
        <taxon>Opalinata</taxon>
        <taxon>Blastocystidae</taxon>
        <taxon>Blastocystis</taxon>
    </lineage>
</organism>
<dbReference type="Pfam" id="PF00102">
    <property type="entry name" value="Y_phosphatase"/>
    <property type="match status" value="1"/>
</dbReference>
<comment type="caution">
    <text evidence="2">The sequence shown here is derived from an EMBL/GenBank/DDBJ whole genome shotgun (WGS) entry which is preliminary data.</text>
</comment>
<dbReference type="Gene3D" id="3.90.190.10">
    <property type="entry name" value="Protein tyrosine phosphatase superfamily"/>
    <property type="match status" value="1"/>
</dbReference>
<dbReference type="InterPro" id="IPR003595">
    <property type="entry name" value="Tyr_Pase_cat"/>
</dbReference>
<keyword evidence="3" id="KW-1185">Reference proteome</keyword>
<protein>
    <submittedName>
        <fullName evidence="2">Phosphatidylinositol-3,4,5-trisphosphate 3-phosphatase</fullName>
    </submittedName>
</protein>
<dbReference type="GO" id="GO:0005829">
    <property type="term" value="C:cytosol"/>
    <property type="evidence" value="ECO:0007669"/>
    <property type="project" value="TreeGrafter"/>
</dbReference>
<accession>A0A196SHK0</accession>
<evidence type="ECO:0000313" key="2">
    <source>
        <dbReference type="EMBL" id="OAO16520.1"/>
    </source>
</evidence>
<dbReference type="EMBL" id="LXWW01000076">
    <property type="protein sequence ID" value="OAO16520.1"/>
    <property type="molecule type" value="Genomic_DNA"/>
</dbReference>
<evidence type="ECO:0000313" key="3">
    <source>
        <dbReference type="Proteomes" id="UP000078348"/>
    </source>
</evidence>
<dbReference type="GO" id="GO:0004725">
    <property type="term" value="F:protein tyrosine phosphatase activity"/>
    <property type="evidence" value="ECO:0007669"/>
    <property type="project" value="InterPro"/>
</dbReference>
<dbReference type="InterPro" id="IPR000242">
    <property type="entry name" value="PTP_cat"/>
</dbReference>
<reference evidence="2 3" key="1">
    <citation type="submission" date="2016-05" db="EMBL/GenBank/DDBJ databases">
        <title>Nuclear genome of Blastocystis sp. subtype 1 NandII.</title>
        <authorList>
            <person name="Gentekaki E."/>
            <person name="Curtis B."/>
            <person name="Stairs C."/>
            <person name="Eme L."/>
            <person name="Herman E."/>
            <person name="Klimes V."/>
            <person name="Arias M.C."/>
            <person name="Elias M."/>
            <person name="Hilliou F."/>
            <person name="Klute M."/>
            <person name="Malik S.-B."/>
            <person name="Pightling A."/>
            <person name="Rachubinski R."/>
            <person name="Salas D."/>
            <person name="Schlacht A."/>
            <person name="Suga H."/>
            <person name="Archibald J."/>
            <person name="Ball S.G."/>
            <person name="Clark G."/>
            <person name="Dacks J."/>
            <person name="Van Der Giezen M."/>
            <person name="Tsaousis A."/>
            <person name="Roger A."/>
        </authorList>
    </citation>
    <scope>NUCLEOTIDE SEQUENCE [LARGE SCALE GENOMIC DNA]</scope>
    <source>
        <strain evidence="3">ATCC 50177 / NandII</strain>
    </source>
</reference>
<dbReference type="Proteomes" id="UP000078348">
    <property type="component" value="Unassembled WGS sequence"/>
</dbReference>
<dbReference type="InterPro" id="IPR029021">
    <property type="entry name" value="Prot-tyrosine_phosphatase-like"/>
</dbReference>
<evidence type="ECO:0000259" key="1">
    <source>
        <dbReference type="SMART" id="SM00404"/>
    </source>
</evidence>
<proteinExistence type="predicted"/>
<dbReference type="SMART" id="SM00404">
    <property type="entry name" value="PTPc_motif"/>
    <property type="match status" value="1"/>
</dbReference>
<feature type="domain" description="Protein-tyrosine phosphatase catalytic" evidence="1">
    <location>
        <begin position="48"/>
        <end position="154"/>
    </location>
</feature>
<dbReference type="AlphaFoldDB" id="A0A196SHK0"/>
<dbReference type="SUPFAM" id="SSF52799">
    <property type="entry name" value="(Phosphotyrosine protein) phosphatases II"/>
    <property type="match status" value="1"/>
</dbReference>
<gene>
    <name evidence="2" type="ORF">AV274_1767</name>
</gene>
<sequence>MAMGYPSTKLESFYRNSIIDVAKMLNKNHGKHYLILNLSDRDYDYSVFNNRVIVCGFPDHHSPPIALMWAIYSFVDLWMAVSPQNVFAAHCLAGKGRTGIVICCTLLMQGFFNKLNANTTTEYVNAAVNYFREKRGDGVENPDQIKFIRDFLISTDTIGADNSLQCDMKLQPSLYLGSLILYNVPVGVTGELNLSVVVYLKYRNEWNVVYNSAWCYYPLNHYTSFQSEIVIDMNVPARGDLLIMVKNDKKEVLHFSINTTQVPTCTDTDLTSLYFGRNTVSVAKKCTVPLTQSFAAQLICLNKEHLSFSASLFTSKALHAISQQAIEEERSRRKILIRRSSADETQSILSSVQYRDLLSMNLDIFKSPLPSLDTGEVVPASSPLPVWGADEIQEQCTPLELGASAITDPVRTTSYGETSNKGATGAGICASPRADACRSEVAIPQLRHVTSHSYADHVNDAFANRIPFMRHLSLSYGEEQCQNAAALSVNLPPPKLANTKKLLTTEEQEILSKEDIAFALCGMEDQEFRVLASYCDSYAQSLDTPGAAAMETPLAYLLHRAANKSPTGKEATDPATPVLRGGATATAVQSSAQSFSPVVFKVFAHVYDRKVWKRRLLLLTERTLLVVKRPDDHYLKNALVLADTAPVCATVSDGKKVEGWAASLWQKNGKEGLSLQFDSFNDLMLFVGVARRLAHYPDFAVAPPAGCADTDLFTDISALLYLYAPEDLCEAPAVFARCVGRPDAYAAWVKSRFNLSVSLCRNIHVVNAVEEVEELVTHNNDIVASEIYLRPKYIEVLSIPAAVTQAVEQFQRLLSEEIYGRLVQVCQFSYPSPVPLVRAILDLYNEEWVTLFDENPYAFLKAIRESKMYRKESYTNRSYKRPYANTGVLRKLDTIKE</sequence>
<name>A0A196SHK0_BLAHN</name>
<dbReference type="STRING" id="478820.A0A196SHK0"/>
<dbReference type="OrthoDB" id="16692at2759"/>
<dbReference type="CDD" id="cd14497">
    <property type="entry name" value="PTP_PTEN-like"/>
    <property type="match status" value="1"/>
</dbReference>
<dbReference type="PANTHER" id="PTHR12305">
    <property type="entry name" value="PHOSPHATASE WITH HOMOLOGY TO TENSIN"/>
    <property type="match status" value="1"/>
</dbReference>
<dbReference type="InterPro" id="IPR051281">
    <property type="entry name" value="Dual-spec_lipid-protein_phosph"/>
</dbReference>